<reference evidence="2" key="1">
    <citation type="submission" date="2018-10" db="EMBL/GenBank/DDBJ databases">
        <title>Hidden diversity of soil giant viruses.</title>
        <authorList>
            <person name="Schulz F."/>
            <person name="Alteio L."/>
            <person name="Goudeau D."/>
            <person name="Ryan E.M."/>
            <person name="Malmstrom R.R."/>
            <person name="Blanchard J."/>
            <person name="Woyke T."/>
        </authorList>
    </citation>
    <scope>NUCLEOTIDE SEQUENCE</scope>
    <source>
        <strain evidence="2">FNV1</strain>
    </source>
</reference>
<organism evidence="2">
    <name type="scientific">Faunusvirus sp</name>
    <dbReference type="NCBI Taxonomy" id="2487766"/>
    <lineage>
        <taxon>Viruses</taxon>
        <taxon>Varidnaviria</taxon>
        <taxon>Bamfordvirae</taxon>
        <taxon>Nucleocytoviricota</taxon>
        <taxon>Megaviricetes</taxon>
        <taxon>Imitervirales</taxon>
        <taxon>Mimiviridae</taxon>
    </lineage>
</organism>
<dbReference type="EMBL" id="MK072139">
    <property type="protein sequence ID" value="AYV79295.1"/>
    <property type="molecule type" value="Genomic_DNA"/>
</dbReference>
<name>A0A3G4ZWN4_9VIRU</name>
<dbReference type="Pfam" id="PF19150">
    <property type="entry name" value="DUF5832"/>
    <property type="match status" value="1"/>
</dbReference>
<dbReference type="InterPro" id="IPR043872">
    <property type="entry name" value="DUF5832"/>
</dbReference>
<feature type="compositionally biased region" description="Low complexity" evidence="1">
    <location>
        <begin position="190"/>
        <end position="218"/>
    </location>
</feature>
<evidence type="ECO:0000313" key="2">
    <source>
        <dbReference type="EMBL" id="AYV79295.1"/>
    </source>
</evidence>
<accession>A0A3G4ZWN4</accession>
<feature type="compositionally biased region" description="Basic and acidic residues" evidence="1">
    <location>
        <begin position="221"/>
        <end position="238"/>
    </location>
</feature>
<proteinExistence type="predicted"/>
<feature type="compositionally biased region" description="Basic and acidic residues" evidence="1">
    <location>
        <begin position="250"/>
        <end position="259"/>
    </location>
</feature>
<feature type="compositionally biased region" description="Basic residues" evidence="1">
    <location>
        <begin position="173"/>
        <end position="185"/>
    </location>
</feature>
<gene>
    <name evidence="2" type="ORF">Faunusvirus8_12</name>
</gene>
<sequence length="281" mass="31705">METQIVETPVVTPVEAVINTADVKTDKPKKEPKYVDYLVKDPVRPSQRWACMSFLDPDGIANCKTRGIKIRGVFEDYEEAKKFAENIRKIADPDFHVYVGEVGAWLQFNQNPDTVEEEVFADKTLNGLMKTYKEKQAEAKVLYEKRKHELVQKNLEEQQKRKMKTKDREKSKDKNKKKKTHRSKSKSNTDDTAAVSASDSVSTSASAGVSTSAPAGPSVTENKEVALKETSAKLKQVDETLSGEQSQINNEKDKLKNSKDKLSNITAELEKMKQLYEKATK</sequence>
<feature type="compositionally biased region" description="Basic and acidic residues" evidence="1">
    <location>
        <begin position="152"/>
        <end position="172"/>
    </location>
</feature>
<protein>
    <submittedName>
        <fullName evidence="2">Uncharacterized protein</fullName>
    </submittedName>
</protein>
<feature type="region of interest" description="Disordered" evidence="1">
    <location>
        <begin position="152"/>
        <end position="259"/>
    </location>
</feature>
<evidence type="ECO:0000256" key="1">
    <source>
        <dbReference type="SAM" id="MobiDB-lite"/>
    </source>
</evidence>